<evidence type="ECO:0000256" key="12">
    <source>
        <dbReference type="ARBA" id="ARBA00022860"/>
    </source>
</evidence>
<evidence type="ECO:0000256" key="13">
    <source>
        <dbReference type="ARBA" id="ARBA00022989"/>
    </source>
</evidence>
<dbReference type="RefSeq" id="XP_036363726.1">
    <property type="nucleotide sequence ID" value="XM_036507833.1"/>
</dbReference>
<feature type="transmembrane region" description="Helical" evidence="20">
    <location>
        <begin position="800"/>
        <end position="819"/>
    </location>
</feature>
<dbReference type="Pfam" id="PF01699">
    <property type="entry name" value="Na_Ca_ex"/>
    <property type="match status" value="2"/>
</dbReference>
<dbReference type="AlphaFoldDB" id="A0A7E6F7H9"/>
<dbReference type="SMART" id="SM00237">
    <property type="entry name" value="Calx_beta"/>
    <property type="match status" value="2"/>
</dbReference>
<dbReference type="GO" id="GO:0098703">
    <property type="term" value="P:calcium ion import across plasma membrane"/>
    <property type="evidence" value="ECO:0007669"/>
    <property type="project" value="TreeGrafter"/>
</dbReference>
<feature type="transmembrane region" description="Helical" evidence="20">
    <location>
        <begin position="47"/>
        <end position="68"/>
    </location>
</feature>
<keyword evidence="11" id="KW-0106">Calcium</keyword>
<evidence type="ECO:0000256" key="20">
    <source>
        <dbReference type="SAM" id="Phobius"/>
    </source>
</evidence>
<evidence type="ECO:0000256" key="11">
    <source>
        <dbReference type="ARBA" id="ARBA00022837"/>
    </source>
</evidence>
<evidence type="ECO:0000256" key="8">
    <source>
        <dbReference type="ARBA" id="ARBA00022723"/>
    </source>
</evidence>
<dbReference type="GO" id="GO:0042383">
    <property type="term" value="C:sarcolemma"/>
    <property type="evidence" value="ECO:0007669"/>
    <property type="project" value="TreeGrafter"/>
</dbReference>
<dbReference type="GO" id="GO:0007154">
    <property type="term" value="P:cell communication"/>
    <property type="evidence" value="ECO:0007669"/>
    <property type="project" value="InterPro"/>
</dbReference>
<keyword evidence="6" id="KW-0109">Calcium transport</keyword>
<organism evidence="22 23">
    <name type="scientific">Octopus sinensis</name>
    <name type="common">East Asian common octopus</name>
    <dbReference type="NCBI Taxonomy" id="2607531"/>
    <lineage>
        <taxon>Eukaryota</taxon>
        <taxon>Metazoa</taxon>
        <taxon>Spiralia</taxon>
        <taxon>Lophotrochozoa</taxon>
        <taxon>Mollusca</taxon>
        <taxon>Cephalopoda</taxon>
        <taxon>Coleoidea</taxon>
        <taxon>Octopodiformes</taxon>
        <taxon>Octopoda</taxon>
        <taxon>Incirrata</taxon>
        <taxon>Octopodidae</taxon>
        <taxon>Octopus</taxon>
    </lineage>
</organism>
<evidence type="ECO:0000313" key="23">
    <source>
        <dbReference type="RefSeq" id="XP_036363726.1"/>
    </source>
</evidence>
<keyword evidence="7 20" id="KW-0812">Transmembrane</keyword>
<keyword evidence="10" id="KW-0677">Repeat</keyword>
<evidence type="ECO:0000313" key="22">
    <source>
        <dbReference type="Proteomes" id="UP000515154"/>
    </source>
</evidence>
<dbReference type="InterPro" id="IPR003644">
    <property type="entry name" value="Calx_beta"/>
</dbReference>
<dbReference type="GO" id="GO:0046872">
    <property type="term" value="F:metal ion binding"/>
    <property type="evidence" value="ECO:0007669"/>
    <property type="project" value="UniProtKB-KW"/>
</dbReference>
<feature type="transmembrane region" description="Helical" evidence="20">
    <location>
        <begin position="831"/>
        <end position="851"/>
    </location>
</feature>
<dbReference type="SUPFAM" id="SSF141072">
    <property type="entry name" value="CalX-like"/>
    <property type="match status" value="2"/>
</dbReference>
<evidence type="ECO:0000256" key="1">
    <source>
        <dbReference type="ARBA" id="ARBA00004651"/>
    </source>
</evidence>
<keyword evidence="14" id="KW-0915">Sodium</keyword>
<evidence type="ECO:0000256" key="19">
    <source>
        <dbReference type="ARBA" id="ARBA00033667"/>
    </source>
</evidence>
<feature type="transmembrane region" description="Helical" evidence="20">
    <location>
        <begin position="203"/>
        <end position="223"/>
    </location>
</feature>
<evidence type="ECO:0000256" key="14">
    <source>
        <dbReference type="ARBA" id="ARBA00023053"/>
    </source>
</evidence>
<evidence type="ECO:0000256" key="7">
    <source>
        <dbReference type="ARBA" id="ARBA00022692"/>
    </source>
</evidence>
<dbReference type="Gene3D" id="2.60.40.2030">
    <property type="match status" value="2"/>
</dbReference>
<feature type="transmembrane region" description="Helical" evidence="20">
    <location>
        <begin position="872"/>
        <end position="890"/>
    </location>
</feature>
<keyword evidence="9" id="KW-0732">Signal</keyword>
<comment type="catalytic activity">
    <reaction evidence="19">
        <text>Ca(2+)(in) + 3 Na(+)(out) = Ca(2+)(out) + 3 Na(+)(in)</text>
        <dbReference type="Rhea" id="RHEA:69955"/>
        <dbReference type="ChEBI" id="CHEBI:29101"/>
        <dbReference type="ChEBI" id="CHEBI:29108"/>
    </reaction>
</comment>
<evidence type="ECO:0000256" key="17">
    <source>
        <dbReference type="ARBA" id="ARBA00023180"/>
    </source>
</evidence>
<comment type="subcellular location">
    <subcellularLocation>
        <location evidence="1">Cell membrane</location>
        <topology evidence="1">Multi-pass membrane protein</topology>
    </subcellularLocation>
</comment>
<feature type="transmembrane region" description="Helical" evidence="20">
    <location>
        <begin position="174"/>
        <end position="197"/>
    </location>
</feature>
<keyword evidence="4" id="KW-0050">Antiport</keyword>
<evidence type="ECO:0000259" key="21">
    <source>
        <dbReference type="SMART" id="SM00237"/>
    </source>
</evidence>
<feature type="transmembrane region" description="Helical" evidence="20">
    <location>
        <begin position="697"/>
        <end position="717"/>
    </location>
</feature>
<dbReference type="GO" id="GO:0005432">
    <property type="term" value="F:calcium:sodium antiporter activity"/>
    <property type="evidence" value="ECO:0007669"/>
    <property type="project" value="InterPro"/>
</dbReference>
<evidence type="ECO:0000256" key="2">
    <source>
        <dbReference type="ARBA" id="ARBA00007489"/>
    </source>
</evidence>
<dbReference type="PRINTS" id="PR01259">
    <property type="entry name" value="NACAEXCHNGR"/>
</dbReference>
<evidence type="ECO:0000256" key="15">
    <source>
        <dbReference type="ARBA" id="ARBA00023065"/>
    </source>
</evidence>
<dbReference type="InterPro" id="IPR051171">
    <property type="entry name" value="CaCA"/>
</dbReference>
<evidence type="ECO:0000256" key="10">
    <source>
        <dbReference type="ARBA" id="ARBA00022737"/>
    </source>
</evidence>
<dbReference type="GO" id="GO:0030424">
    <property type="term" value="C:axon"/>
    <property type="evidence" value="ECO:0007669"/>
    <property type="project" value="TreeGrafter"/>
</dbReference>
<dbReference type="GO" id="GO:0098794">
    <property type="term" value="C:postsynapse"/>
    <property type="evidence" value="ECO:0007669"/>
    <property type="project" value="TreeGrafter"/>
</dbReference>
<dbReference type="Pfam" id="PF03160">
    <property type="entry name" value="Calx-beta"/>
    <property type="match status" value="2"/>
</dbReference>
<feature type="domain" description="Calx-beta" evidence="21">
    <location>
        <begin position="429"/>
        <end position="515"/>
    </location>
</feature>
<feature type="transmembrane region" description="Helical" evidence="20">
    <location>
        <begin position="143"/>
        <end position="162"/>
    </location>
</feature>
<gene>
    <name evidence="23" type="primary">LOC115218094</name>
</gene>
<keyword evidence="15" id="KW-0406">Ion transport</keyword>
<evidence type="ECO:0000256" key="16">
    <source>
        <dbReference type="ARBA" id="ARBA00023136"/>
    </source>
</evidence>
<dbReference type="InterPro" id="IPR044880">
    <property type="entry name" value="NCX_ion-bd_dom_sf"/>
</dbReference>
<dbReference type="GO" id="GO:0005516">
    <property type="term" value="F:calmodulin binding"/>
    <property type="evidence" value="ECO:0007669"/>
    <property type="project" value="UniProtKB-KW"/>
</dbReference>
<keyword evidence="16 20" id="KW-0472">Membrane</keyword>
<reference evidence="23" key="1">
    <citation type="submission" date="2025-08" db="UniProtKB">
        <authorList>
            <consortium name="RefSeq"/>
        </authorList>
    </citation>
    <scope>IDENTIFICATION</scope>
</reference>
<dbReference type="PANTHER" id="PTHR11878:SF70">
    <property type="entry name" value="CALX-BETA DOMAIN-CONTAINING PROTEIN"/>
    <property type="match status" value="1"/>
</dbReference>
<dbReference type="InterPro" id="IPR004837">
    <property type="entry name" value="NaCa_Exmemb"/>
</dbReference>
<accession>A0A7E6F7H9</accession>
<proteinExistence type="inferred from homology"/>
<evidence type="ECO:0000256" key="4">
    <source>
        <dbReference type="ARBA" id="ARBA00022449"/>
    </source>
</evidence>
<protein>
    <submittedName>
        <fullName evidence="23">Sodium/calcium exchanger 1-like isoform X1</fullName>
    </submittedName>
</protein>
<keyword evidence="17" id="KW-0325">Glycoprotein</keyword>
<dbReference type="InterPro" id="IPR004836">
    <property type="entry name" value="Na_Ca_Ex"/>
</dbReference>
<evidence type="ECO:0000256" key="5">
    <source>
        <dbReference type="ARBA" id="ARBA00022475"/>
    </source>
</evidence>
<dbReference type="Gene3D" id="1.20.1420.30">
    <property type="entry name" value="NCX, central ion-binding region"/>
    <property type="match status" value="2"/>
</dbReference>
<keyword evidence="3" id="KW-0813">Transport</keyword>
<keyword evidence="13 20" id="KW-1133">Transmembrane helix</keyword>
<evidence type="ECO:0000256" key="9">
    <source>
        <dbReference type="ARBA" id="ARBA00022729"/>
    </source>
</evidence>
<comment type="similarity">
    <text evidence="2">Belongs to the Ca(2+):cation antiporter (CaCA) (TC 2.A.19) family. SLC8 subfamily.</text>
</comment>
<keyword evidence="18" id="KW-0739">Sodium transport</keyword>
<keyword evidence="22" id="KW-1185">Reference proteome</keyword>
<feature type="domain" description="Calx-beta" evidence="21">
    <location>
        <begin position="530"/>
        <end position="632"/>
    </location>
</feature>
<evidence type="ECO:0000256" key="3">
    <source>
        <dbReference type="ARBA" id="ARBA00022448"/>
    </source>
</evidence>
<keyword evidence="12" id="KW-0112">Calmodulin-binding</keyword>
<dbReference type="Proteomes" id="UP000515154">
    <property type="component" value="Linkage group LG12"/>
</dbReference>
<keyword evidence="5" id="KW-1003">Cell membrane</keyword>
<evidence type="ECO:0000256" key="6">
    <source>
        <dbReference type="ARBA" id="ARBA00022568"/>
    </source>
</evidence>
<evidence type="ECO:0000256" key="18">
    <source>
        <dbReference type="ARBA" id="ARBA00023201"/>
    </source>
</evidence>
<name>A0A7E6F7H9_9MOLL</name>
<sequence>MNEVIMEFRQNYTYGYIVEYIPENHTRCSSWILVPGENLWLHTTRGVIYIIAMLYIFLGIAIVSDLFMSSIEVITSQKKTVYKWDEERQERIAKEVMVWNETVANLTLLALGSSAPEILLATIENVLRLGDQSGEKNLGTFTIVGSAAFNLLMITSVCISSLPNDKVKKIKTFGVFITTSIWSLWAYIWMYIVTAFISPGVVTIWEAWVTFLYFPAFVLHAYAQDNGWWICKRKKQSPTIITEDPPSVGMRVVHHTNVHAAMHAGKMQRVPSETSDDGRSVVITCTEIEPTSGNRVLTARRSGHEPQAFARARSASVQSSSSHASLRFRHAAFNVLLGRRKTTRRHSAGQIEHVYIGGHSHKWLDLMYMKGWSPNKGVSSDDCQGYFLFASEKYSIFEGGGVLEVDVLFARALQIPDRKKARSNDIVVQNSTSADAIPNCHQKKSPKSTDSINLGTGLVSVDYETRESSAKAGVDFRPITGTLVFREDEYRKQISVDILSDGYTTNTIDFFLILKNPSGNAGLGDPSVAHIVVIGRHEPGEFLFESAYCHADMKKGSVTAIVHREGGFDSTVSVQYQTMDGTACGGNELGSGVDYIATKDVLTFADGEITKAITIDVNMDVKICKNFIIVLSNPDNGARIGERSAVVCFMNNDELAVRLGEAIEESEEESMSWFEQITSAMEVGGDVDMATKAELMWYDYILHFLTFFWKVIIALLPPTSYCNGWVTFISSLTAIGVLTAFVEQLGNLLGCVVGLKQSVTGITIIALGTSLPDTFASRTAAKHDSNADAAIGNITGSNSVNVFLGLGLPWVICSMYYTIKGESFLVTNNNLASSVTLFTICGVICITLLVLRRLIVGGELGGSWCVSRMCSLFLFLLWVTYICIIGAKSYDVKILPWLDVL</sequence>
<keyword evidence="8" id="KW-0479">Metal-binding</keyword>
<dbReference type="PANTHER" id="PTHR11878">
    <property type="entry name" value="SODIUM/CALCIUM EXCHANGER"/>
    <property type="match status" value="1"/>
</dbReference>
<dbReference type="InterPro" id="IPR038081">
    <property type="entry name" value="CalX-like_sf"/>
</dbReference>